<gene>
    <name evidence="1" type="ORF">HOLleu_37887</name>
</gene>
<keyword evidence="2" id="KW-1185">Reference proteome</keyword>
<accession>A0A9Q0YHY7</accession>
<evidence type="ECO:0000313" key="1">
    <source>
        <dbReference type="EMBL" id="KAJ8022868.1"/>
    </source>
</evidence>
<organism evidence="1 2">
    <name type="scientific">Holothuria leucospilota</name>
    <name type="common">Black long sea cucumber</name>
    <name type="synonym">Mertensiothuria leucospilota</name>
    <dbReference type="NCBI Taxonomy" id="206669"/>
    <lineage>
        <taxon>Eukaryota</taxon>
        <taxon>Metazoa</taxon>
        <taxon>Echinodermata</taxon>
        <taxon>Eleutherozoa</taxon>
        <taxon>Echinozoa</taxon>
        <taxon>Holothuroidea</taxon>
        <taxon>Aspidochirotacea</taxon>
        <taxon>Aspidochirotida</taxon>
        <taxon>Holothuriidae</taxon>
        <taxon>Holothuria</taxon>
    </lineage>
</organism>
<dbReference type="Proteomes" id="UP001152320">
    <property type="component" value="Chromosome 20"/>
</dbReference>
<dbReference type="EMBL" id="JAIZAY010000020">
    <property type="protein sequence ID" value="KAJ8022868.1"/>
    <property type="molecule type" value="Genomic_DNA"/>
</dbReference>
<name>A0A9Q0YHY7_HOLLE</name>
<dbReference type="AlphaFoldDB" id="A0A9Q0YHY7"/>
<evidence type="ECO:0000313" key="2">
    <source>
        <dbReference type="Proteomes" id="UP001152320"/>
    </source>
</evidence>
<sequence length="128" mass="14605">MKTIRNDEEVNVSVLKSEVNRNASIFTKVLQLTEPRPIWLLSFLADEDTPDGLLALDTETGVLYVNDSILFDQCQKDAKLLYDLMLQSNFDATVKRVRISVTVRGEGEIFCLESYLCGCVVQWSYRFS</sequence>
<proteinExistence type="predicted"/>
<comment type="caution">
    <text evidence="1">The sequence shown here is derived from an EMBL/GenBank/DDBJ whole genome shotgun (WGS) entry which is preliminary data.</text>
</comment>
<reference evidence="1" key="1">
    <citation type="submission" date="2021-10" db="EMBL/GenBank/DDBJ databases">
        <title>Tropical sea cucumber genome reveals ecological adaptation and Cuvierian tubules defense mechanism.</title>
        <authorList>
            <person name="Chen T."/>
        </authorList>
    </citation>
    <scope>NUCLEOTIDE SEQUENCE</scope>
    <source>
        <strain evidence="1">Nanhai2018</strain>
        <tissue evidence="1">Muscle</tissue>
    </source>
</reference>
<protein>
    <submittedName>
        <fullName evidence="1">Uncharacterized protein</fullName>
    </submittedName>
</protein>